<dbReference type="InterPro" id="IPR018717">
    <property type="entry name" value="DUF2241"/>
</dbReference>
<dbReference type="Gene3D" id="3.30.2130.10">
    <property type="entry name" value="VC0802-like"/>
    <property type="match status" value="1"/>
</dbReference>
<organism evidence="2 4">
    <name type="scientific">Burkholderia latens</name>
    <dbReference type="NCBI Taxonomy" id="488446"/>
    <lineage>
        <taxon>Bacteria</taxon>
        <taxon>Pseudomonadati</taxon>
        <taxon>Pseudomonadota</taxon>
        <taxon>Betaproteobacteria</taxon>
        <taxon>Burkholderiales</taxon>
        <taxon>Burkholderiaceae</taxon>
        <taxon>Burkholderia</taxon>
        <taxon>Burkholderia cepacia complex</taxon>
    </lineage>
</organism>
<keyword evidence="3" id="KW-0808">Transferase</keyword>
<dbReference type="GO" id="GO:0016740">
    <property type="term" value="F:transferase activity"/>
    <property type="evidence" value="ECO:0007669"/>
    <property type="project" value="UniProtKB-KW"/>
</dbReference>
<evidence type="ECO:0000313" key="5">
    <source>
        <dbReference type="Proteomes" id="UP000494222"/>
    </source>
</evidence>
<dbReference type="InterPro" id="IPR045865">
    <property type="entry name" value="ACT-like_dom_sf"/>
</dbReference>
<dbReference type="SUPFAM" id="SSF55021">
    <property type="entry name" value="ACT-like"/>
    <property type="match status" value="1"/>
</dbReference>
<name>A0A6H9TCY9_9BURK</name>
<dbReference type="Proteomes" id="UP000494222">
    <property type="component" value="Unassembled WGS sequence"/>
</dbReference>
<gene>
    <name evidence="3" type="ORF">BLA24064_02574</name>
    <name evidence="2" type="ORF">F7R21_11120</name>
</gene>
<evidence type="ECO:0000259" key="1">
    <source>
        <dbReference type="Pfam" id="PF10000"/>
    </source>
</evidence>
<accession>A0A6H9TCY9</accession>
<dbReference type="AlphaFoldDB" id="A0A6H9TCY9"/>
<dbReference type="Pfam" id="PF10000">
    <property type="entry name" value="ACT_3"/>
    <property type="match status" value="1"/>
</dbReference>
<dbReference type="EMBL" id="VZOJ01000023">
    <property type="protein sequence ID" value="KAB0642576.1"/>
    <property type="molecule type" value="Genomic_DNA"/>
</dbReference>
<evidence type="ECO:0000313" key="4">
    <source>
        <dbReference type="Proteomes" id="UP000430232"/>
    </source>
</evidence>
<protein>
    <submittedName>
        <fullName evidence="3">Acetyltransferase</fullName>
    </submittedName>
</protein>
<proteinExistence type="predicted"/>
<feature type="domain" description="DUF2241" evidence="1">
    <location>
        <begin position="5"/>
        <end position="53"/>
    </location>
</feature>
<reference evidence="3 5" key="2">
    <citation type="submission" date="2019-09" db="EMBL/GenBank/DDBJ databases">
        <authorList>
            <person name="Depoorter E."/>
        </authorList>
    </citation>
    <scope>NUCLEOTIDE SEQUENCE [LARGE SCALE GENOMIC DNA]</scope>
    <source>
        <strain evidence="3">LMG 24064</strain>
    </source>
</reference>
<sequence>MSQPESDVTALLRTMRPELHRGVFAFVALADDADISVSETIATFREAEGMTVVA</sequence>
<evidence type="ECO:0000313" key="3">
    <source>
        <dbReference type="EMBL" id="VWB56147.1"/>
    </source>
</evidence>
<dbReference type="EMBL" id="CABVPL010000015">
    <property type="protein sequence ID" value="VWB56147.1"/>
    <property type="molecule type" value="Genomic_DNA"/>
</dbReference>
<dbReference type="Proteomes" id="UP000430232">
    <property type="component" value="Unassembled WGS sequence"/>
</dbReference>
<keyword evidence="4" id="KW-1185">Reference proteome</keyword>
<evidence type="ECO:0000313" key="2">
    <source>
        <dbReference type="EMBL" id="KAB0642576.1"/>
    </source>
</evidence>
<reference evidence="2 4" key="1">
    <citation type="submission" date="2019-09" db="EMBL/GenBank/DDBJ databases">
        <title>Draft genome sequences of 48 bacterial type strains from the CCUG.</title>
        <authorList>
            <person name="Tunovic T."/>
            <person name="Pineiro-Iglesias B."/>
            <person name="Unosson C."/>
            <person name="Inganas E."/>
            <person name="Ohlen M."/>
            <person name="Cardew S."/>
            <person name="Jensie-Markopoulos S."/>
            <person name="Salva-Serra F."/>
            <person name="Jaen-Luchoro D."/>
            <person name="Karlsson R."/>
            <person name="Svensson-Stadler L."/>
            <person name="Chun J."/>
            <person name="Moore E."/>
        </authorList>
    </citation>
    <scope>NUCLEOTIDE SEQUENCE [LARGE SCALE GENOMIC DNA]</scope>
    <source>
        <strain evidence="2 4">CCUG 54555</strain>
    </source>
</reference>